<accession>A0A9Q9ELQ0</accession>
<evidence type="ECO:0000313" key="4">
    <source>
        <dbReference type="EMBL" id="USW53658.1"/>
    </source>
</evidence>
<keyword evidence="2" id="KW-0521">NADP</keyword>
<evidence type="ECO:0000256" key="1">
    <source>
        <dbReference type="ARBA" id="ARBA00006328"/>
    </source>
</evidence>
<keyword evidence="5" id="KW-1185">Reference proteome</keyword>
<evidence type="ECO:0000313" key="5">
    <source>
        <dbReference type="Proteomes" id="UP001056384"/>
    </source>
</evidence>
<gene>
    <name evidence="4" type="ORF">Slin15195_G069770</name>
</gene>
<dbReference type="InterPro" id="IPR036291">
    <property type="entry name" value="NAD(P)-bd_dom_sf"/>
</dbReference>
<dbReference type="Pfam" id="PF05368">
    <property type="entry name" value="NmrA"/>
    <property type="match status" value="1"/>
</dbReference>
<organism evidence="4 5">
    <name type="scientific">Septoria linicola</name>
    <dbReference type="NCBI Taxonomy" id="215465"/>
    <lineage>
        <taxon>Eukaryota</taxon>
        <taxon>Fungi</taxon>
        <taxon>Dikarya</taxon>
        <taxon>Ascomycota</taxon>
        <taxon>Pezizomycotina</taxon>
        <taxon>Dothideomycetes</taxon>
        <taxon>Dothideomycetidae</taxon>
        <taxon>Mycosphaerellales</taxon>
        <taxon>Mycosphaerellaceae</taxon>
        <taxon>Septoria</taxon>
    </lineage>
</organism>
<dbReference type="InterPro" id="IPR051164">
    <property type="entry name" value="NmrA-like_oxidored"/>
</dbReference>
<reference evidence="4" key="1">
    <citation type="submission" date="2022-06" db="EMBL/GenBank/DDBJ databases">
        <title>Complete genome sequences of two strains of the flax pathogen Septoria linicola.</title>
        <authorList>
            <person name="Lapalu N."/>
            <person name="Simon A."/>
            <person name="Demenou B."/>
            <person name="Paumier D."/>
            <person name="Guillot M.-P."/>
            <person name="Gout L."/>
            <person name="Valade R."/>
        </authorList>
    </citation>
    <scope>NUCLEOTIDE SEQUENCE</scope>
    <source>
        <strain evidence="4">SE15195</strain>
    </source>
</reference>
<comment type="similarity">
    <text evidence="1">Belongs to the NmrA-type oxidoreductase family.</text>
</comment>
<protein>
    <submittedName>
        <fullName evidence="4">NmrA-like domain, NAD(P)-binding domain superfamily</fullName>
    </submittedName>
</protein>
<dbReference type="AlphaFoldDB" id="A0A9Q9ELQ0"/>
<sequence length="313" mass="34292">MTSTILVVGATGNTGRNVVNTLPSLLANSKAQSSYRILALTCSKSSAVAQKFAKIPGVEVEEQTWTEITEEWLRERNVTRVFIASHNEPSHFADEGQFLTNALRAGVKYVVRISTTAANVTADCPAYYPRSYWAIEEMLSAPEFKKMHWTSLQPNVFQSTVIGPAVALVKHFKGTGKQDTLRLMLNDTTPTGVVDADDVGTLAAHLLAEEDTAAYNQKKLVINGPDITGEYVTQLVGKKIGEKVRDVRYQNLDFLDDMAAQSNSPNLVRSIKHAPVTSWEGKAKSETTSKEVLELAAPRGTIEAMFEKMLADA</sequence>
<proteinExistence type="inferred from homology"/>
<dbReference type="SUPFAM" id="SSF51735">
    <property type="entry name" value="NAD(P)-binding Rossmann-fold domains"/>
    <property type="match status" value="1"/>
</dbReference>
<evidence type="ECO:0000259" key="3">
    <source>
        <dbReference type="Pfam" id="PF05368"/>
    </source>
</evidence>
<dbReference type="GO" id="GO:0005634">
    <property type="term" value="C:nucleus"/>
    <property type="evidence" value="ECO:0007669"/>
    <property type="project" value="TreeGrafter"/>
</dbReference>
<dbReference type="PANTHER" id="PTHR42748:SF31">
    <property type="entry name" value="NMRA-LIKE DOMAIN-CONTAINING PROTEIN-RELATED"/>
    <property type="match status" value="1"/>
</dbReference>
<dbReference type="InterPro" id="IPR008030">
    <property type="entry name" value="NmrA-like"/>
</dbReference>
<feature type="domain" description="NmrA-like" evidence="3">
    <location>
        <begin position="1"/>
        <end position="252"/>
    </location>
</feature>
<name>A0A9Q9ELQ0_9PEZI</name>
<dbReference type="PANTHER" id="PTHR42748">
    <property type="entry name" value="NITROGEN METABOLITE REPRESSION PROTEIN NMRA FAMILY MEMBER"/>
    <property type="match status" value="1"/>
</dbReference>
<evidence type="ECO:0000256" key="2">
    <source>
        <dbReference type="ARBA" id="ARBA00022857"/>
    </source>
</evidence>
<dbReference type="EMBL" id="CP099422">
    <property type="protein sequence ID" value="USW53658.1"/>
    <property type="molecule type" value="Genomic_DNA"/>
</dbReference>
<dbReference type="Gene3D" id="3.40.50.720">
    <property type="entry name" value="NAD(P)-binding Rossmann-like Domain"/>
    <property type="match status" value="1"/>
</dbReference>
<dbReference type="Proteomes" id="UP001056384">
    <property type="component" value="Chromosome 5"/>
</dbReference>